<dbReference type="PROSITE" id="PS51779">
    <property type="entry name" value="POTRA"/>
    <property type="match status" value="5"/>
</dbReference>
<dbReference type="InterPro" id="IPR039910">
    <property type="entry name" value="D15-like"/>
</dbReference>
<keyword evidence="6 8" id="KW-0472">Membrane</keyword>
<feature type="domain" description="POTRA" evidence="10">
    <location>
        <begin position="198"/>
        <end position="286"/>
    </location>
</feature>
<comment type="function">
    <text evidence="8">Part of the outer membrane protein assembly complex, which is involved in assembly and insertion of beta-barrel proteins into the outer membrane.</text>
</comment>
<dbReference type="Gene3D" id="3.10.20.310">
    <property type="entry name" value="membrane protein fhac"/>
    <property type="match status" value="5"/>
</dbReference>
<sequence length="799" mass="89845" precursor="true">MPIAHIFRTGADPVPPVQIGRESMRRPLLPALLLALAAPSAQAFDPFQVEGIRVDGLQRIAEGTVFNYLPLEVGETIDSERAAESIRALYETGFFRDIELSRDNGVLVVSVMERPSVARIEIRGNDEIRSDDILDALAAAGLAEGQVFDRFRLADIERELRQLYFSRGKYDVSVESTISPLERNRVAVRLDIDEGPVAAIREIHFVGNETFSERQLRRQMELRPRRWWHFFSDRHRYARDRLGNDLEDLRSFYMDQGYINFAVTSTQVSISPDREDVHITVNLSEGQQFTVGEMNVVGDLIVEREELEGFFELEFGDVYSRSRAQAASRAMQNRLGEEGYAFSNVGIRPQVDEDRGVVDLTYVVDPGRRVYVRRINISGNERTQDEVVRRELRQLEGAALNTAALRESQTQLDRTGFFDRVNIETPQVPGSDDEVDVDVDVVERMSGSLTAGIGYGESQGLLLNLGVAQDNVLGTGDRMSLEINNSRVNTIYSASYTDRYYTLDGVSRRFFGSYRETRARRADLSDFGLTSIRAGGGLGIPITNNDRISVDLAYEHMDIEERENTPPRITDFLEDEGNRFDMLKLEAAWTRDTRDRAIFPRRGGRQRLSGEVSVPGLDLTFFKTSYSHRRFWPVSENLTFSVDGSISYGDGYGDTSRLPFFEHYYGGGVSTVRGYRANFLGPRSLENGNDRPQGGNVRILGSAELFFPPPFTEAESVRMSLFLDAGQVYQTRGDLYTGSEEVFPDNLDSVNLDELRASAGVGLTWMSPIGALTFSIAEPLNDTNDDDTESFQFSLGTSF</sequence>
<dbReference type="InterPro" id="IPR000184">
    <property type="entry name" value="Bac_surfAg_D15"/>
</dbReference>
<dbReference type="PANTHER" id="PTHR12815">
    <property type="entry name" value="SORTING AND ASSEMBLY MACHINERY SAMM50 PROTEIN FAMILY MEMBER"/>
    <property type="match status" value="1"/>
</dbReference>
<comment type="subcellular location">
    <subcellularLocation>
        <location evidence="8">Cell outer membrane</location>
    </subcellularLocation>
    <subcellularLocation>
        <location evidence="1">Membrane</location>
    </subcellularLocation>
</comment>
<gene>
    <name evidence="8" type="primary">bamA</name>
    <name evidence="11" type="ordered locus">Mlg_1855</name>
</gene>
<dbReference type="AlphaFoldDB" id="Q0A7I8"/>
<keyword evidence="5 8" id="KW-0677">Repeat</keyword>
<evidence type="ECO:0000259" key="10">
    <source>
        <dbReference type="PROSITE" id="PS51779"/>
    </source>
</evidence>
<evidence type="ECO:0000256" key="3">
    <source>
        <dbReference type="ARBA" id="ARBA00022692"/>
    </source>
</evidence>
<feature type="domain" description="POTRA" evidence="10">
    <location>
        <begin position="289"/>
        <end position="367"/>
    </location>
</feature>
<keyword evidence="12" id="KW-1185">Reference proteome</keyword>
<dbReference type="InterPro" id="IPR034746">
    <property type="entry name" value="POTRA"/>
</dbReference>
<protein>
    <recommendedName>
        <fullName evidence="8 9">Outer membrane protein assembly factor BamA</fullName>
    </recommendedName>
</protein>
<dbReference type="GO" id="GO:0043165">
    <property type="term" value="P:Gram-negative-bacterium-type cell outer membrane assembly"/>
    <property type="evidence" value="ECO:0007669"/>
    <property type="project" value="UniProtKB-UniRule"/>
</dbReference>
<evidence type="ECO:0000256" key="5">
    <source>
        <dbReference type="ARBA" id="ARBA00022737"/>
    </source>
</evidence>
<dbReference type="InterPro" id="IPR010827">
    <property type="entry name" value="BamA/TamA_POTRA"/>
</dbReference>
<dbReference type="HOGENOM" id="CLU_007664_1_0_6"/>
<dbReference type="KEGG" id="aeh:Mlg_1855"/>
<evidence type="ECO:0000313" key="11">
    <source>
        <dbReference type="EMBL" id="ABI57199.1"/>
    </source>
</evidence>
<dbReference type="Proteomes" id="UP000001962">
    <property type="component" value="Chromosome"/>
</dbReference>
<evidence type="ECO:0000256" key="6">
    <source>
        <dbReference type="ARBA" id="ARBA00023136"/>
    </source>
</evidence>
<keyword evidence="7 8" id="KW-0998">Cell outer membrane</keyword>
<dbReference type="Pfam" id="PF07244">
    <property type="entry name" value="POTRA"/>
    <property type="match status" value="4"/>
</dbReference>
<feature type="chain" id="PRO_5009018798" description="Outer membrane protein assembly factor BamA" evidence="8">
    <location>
        <begin position="44"/>
        <end position="799"/>
    </location>
</feature>
<dbReference type="GO" id="GO:1990063">
    <property type="term" value="C:Bam protein complex"/>
    <property type="evidence" value="ECO:0007669"/>
    <property type="project" value="TreeGrafter"/>
</dbReference>
<comment type="subunit">
    <text evidence="8">Part of the Bam complex.</text>
</comment>
<dbReference type="eggNOG" id="COG4775">
    <property type="taxonomic scope" value="Bacteria"/>
</dbReference>
<organism evidence="11 12">
    <name type="scientific">Alkalilimnicola ehrlichii (strain ATCC BAA-1101 / DSM 17681 / MLHE-1)</name>
    <dbReference type="NCBI Taxonomy" id="187272"/>
    <lineage>
        <taxon>Bacteria</taxon>
        <taxon>Pseudomonadati</taxon>
        <taxon>Pseudomonadota</taxon>
        <taxon>Gammaproteobacteria</taxon>
        <taxon>Chromatiales</taxon>
        <taxon>Ectothiorhodospiraceae</taxon>
        <taxon>Alkalilimnicola</taxon>
    </lineage>
</organism>
<evidence type="ECO:0000256" key="9">
    <source>
        <dbReference type="NCBIfam" id="TIGR03303"/>
    </source>
</evidence>
<evidence type="ECO:0000256" key="8">
    <source>
        <dbReference type="HAMAP-Rule" id="MF_01430"/>
    </source>
</evidence>
<proteinExistence type="inferred from homology"/>
<dbReference type="Pfam" id="PF01103">
    <property type="entry name" value="Omp85"/>
    <property type="match status" value="1"/>
</dbReference>
<dbReference type="GO" id="GO:0051205">
    <property type="term" value="P:protein insertion into membrane"/>
    <property type="evidence" value="ECO:0007669"/>
    <property type="project" value="UniProtKB-UniRule"/>
</dbReference>
<evidence type="ECO:0000313" key="12">
    <source>
        <dbReference type="Proteomes" id="UP000001962"/>
    </source>
</evidence>
<evidence type="ECO:0000256" key="1">
    <source>
        <dbReference type="ARBA" id="ARBA00004370"/>
    </source>
</evidence>
<dbReference type="PANTHER" id="PTHR12815:SF23">
    <property type="entry name" value="OUTER MEMBRANE PROTEIN ASSEMBLY FACTOR BAMA"/>
    <property type="match status" value="1"/>
</dbReference>
<keyword evidence="4 8" id="KW-0732">Signal</keyword>
<accession>Q0A7I8</accession>
<feature type="domain" description="POTRA" evidence="10">
    <location>
        <begin position="47"/>
        <end position="114"/>
    </location>
</feature>
<dbReference type="NCBIfam" id="TIGR03303">
    <property type="entry name" value="OM_YaeT"/>
    <property type="match status" value="1"/>
</dbReference>
<evidence type="ECO:0000256" key="4">
    <source>
        <dbReference type="ARBA" id="ARBA00022729"/>
    </source>
</evidence>
<feature type="signal peptide" evidence="8">
    <location>
        <begin position="1"/>
        <end position="43"/>
    </location>
</feature>
<dbReference type="EMBL" id="CP000453">
    <property type="protein sequence ID" value="ABI57199.1"/>
    <property type="molecule type" value="Genomic_DNA"/>
</dbReference>
<feature type="domain" description="POTRA" evidence="10">
    <location>
        <begin position="370"/>
        <end position="444"/>
    </location>
</feature>
<evidence type="ECO:0000256" key="7">
    <source>
        <dbReference type="ARBA" id="ARBA00023237"/>
    </source>
</evidence>
<evidence type="ECO:0000256" key="2">
    <source>
        <dbReference type="ARBA" id="ARBA00022452"/>
    </source>
</evidence>
<name>Q0A7I8_ALKEH</name>
<keyword evidence="2 8" id="KW-1134">Transmembrane beta strand</keyword>
<dbReference type="InterPro" id="IPR023707">
    <property type="entry name" value="OM_assembly_BamA"/>
</dbReference>
<keyword evidence="3 8" id="KW-0812">Transmembrane</keyword>
<reference evidence="12" key="1">
    <citation type="submission" date="2006-08" db="EMBL/GenBank/DDBJ databases">
        <title>Complete sequence of Alkalilimnicola ehrilichei MLHE-1.</title>
        <authorList>
            <person name="Copeland A."/>
            <person name="Lucas S."/>
            <person name="Lapidus A."/>
            <person name="Barry K."/>
            <person name="Detter J.C."/>
            <person name="Glavina del Rio T."/>
            <person name="Hammon N."/>
            <person name="Israni S."/>
            <person name="Dalin E."/>
            <person name="Tice H."/>
            <person name="Pitluck S."/>
            <person name="Sims D."/>
            <person name="Brettin T."/>
            <person name="Bruce D."/>
            <person name="Han C."/>
            <person name="Tapia R."/>
            <person name="Gilna P."/>
            <person name="Schmutz J."/>
            <person name="Larimer F."/>
            <person name="Land M."/>
            <person name="Hauser L."/>
            <person name="Kyrpides N."/>
            <person name="Mikhailova N."/>
            <person name="Oremland R.S."/>
            <person name="Hoeft S.E."/>
            <person name="Switzer-Blum J."/>
            <person name="Kulp T."/>
            <person name="King G."/>
            <person name="Tabita R."/>
            <person name="Witte B."/>
            <person name="Santini J.M."/>
            <person name="Basu P."/>
            <person name="Hollibaugh J.T."/>
            <person name="Xie G."/>
            <person name="Stolz J.F."/>
            <person name="Richardson P."/>
        </authorList>
    </citation>
    <scope>NUCLEOTIDE SEQUENCE [LARGE SCALE GENOMIC DNA]</scope>
    <source>
        <strain evidence="12">ATCC BAA-1101 / DSM 17681 / MLHE-1</strain>
    </source>
</reference>
<dbReference type="PIRSF" id="PIRSF006076">
    <property type="entry name" value="OM_assembly_OMP85"/>
    <property type="match status" value="1"/>
</dbReference>
<comment type="similarity">
    <text evidence="8">Belongs to the BamA family.</text>
</comment>
<dbReference type="Gene3D" id="2.40.160.50">
    <property type="entry name" value="membrane protein fhac: a member of the omp85/tpsb transporter family"/>
    <property type="match status" value="1"/>
</dbReference>
<dbReference type="HAMAP" id="MF_01430">
    <property type="entry name" value="OM_assembly_BamA"/>
    <property type="match status" value="1"/>
</dbReference>
<feature type="domain" description="POTRA" evidence="10">
    <location>
        <begin position="115"/>
        <end position="195"/>
    </location>
</feature>